<dbReference type="Pfam" id="PF00885">
    <property type="entry name" value="DMRL_synthase"/>
    <property type="match status" value="1"/>
</dbReference>
<dbReference type="InterPro" id="IPR002180">
    <property type="entry name" value="LS/RS"/>
</dbReference>
<dbReference type="SUPFAM" id="SSF52121">
    <property type="entry name" value="Lumazine synthase"/>
    <property type="match status" value="1"/>
</dbReference>
<gene>
    <name evidence="8" type="ORF">R1sor_014341</name>
</gene>
<dbReference type="EC" id="2.5.1.78" evidence="7"/>
<dbReference type="FunFam" id="3.40.50.960:FF:000001">
    <property type="entry name" value="6,7-dimethyl-8-ribityllumazine synthase"/>
    <property type="match status" value="1"/>
</dbReference>
<dbReference type="InterPro" id="IPR034964">
    <property type="entry name" value="LS"/>
</dbReference>
<evidence type="ECO:0000256" key="5">
    <source>
        <dbReference type="ARBA" id="ARBA00048785"/>
    </source>
</evidence>
<evidence type="ECO:0000256" key="6">
    <source>
        <dbReference type="ARBA" id="ARBA00063688"/>
    </source>
</evidence>
<keyword evidence="3 7" id="KW-0686">Riboflavin biosynthesis</keyword>
<evidence type="ECO:0000256" key="2">
    <source>
        <dbReference type="ARBA" id="ARBA00007424"/>
    </source>
</evidence>
<dbReference type="PANTHER" id="PTHR21058:SF0">
    <property type="entry name" value="6,7-DIMETHYL-8-RIBITYLLUMAZINE SYNTHASE"/>
    <property type="match status" value="1"/>
</dbReference>
<dbReference type="CDD" id="cd09209">
    <property type="entry name" value="Lumazine_synthase-I"/>
    <property type="match status" value="1"/>
</dbReference>
<sequence length="232" mass="24410">MMQSVTSTAAATFSVTHTPVSRSSQCLPSSLAFVSSRHSGACLYVETSTKRVAERWLPNSAVTQRRVQARAVRVVKGDILKGAGLKIAVVAARFNDIITKPLLAGALETFENHGVRDEDVDVIWVPGSFEIPVTVQALAISKKYDSVLALGAVVRGATTHYDAVANGAASGIISASLNSGCPCIFGVLTTENMEQAFDRAGGKAGNKGSECALTAIEMASLFRYQIAEISSS</sequence>
<evidence type="ECO:0000313" key="9">
    <source>
        <dbReference type="Proteomes" id="UP001633002"/>
    </source>
</evidence>
<comment type="subunit">
    <text evidence="6">Oligomer forming an icosahedral capsid.</text>
</comment>
<organism evidence="8 9">
    <name type="scientific">Riccia sorocarpa</name>
    <dbReference type="NCBI Taxonomy" id="122646"/>
    <lineage>
        <taxon>Eukaryota</taxon>
        <taxon>Viridiplantae</taxon>
        <taxon>Streptophyta</taxon>
        <taxon>Embryophyta</taxon>
        <taxon>Marchantiophyta</taxon>
        <taxon>Marchantiopsida</taxon>
        <taxon>Marchantiidae</taxon>
        <taxon>Marchantiales</taxon>
        <taxon>Ricciaceae</taxon>
        <taxon>Riccia</taxon>
    </lineage>
</organism>
<dbReference type="GO" id="GO:0009349">
    <property type="term" value="C:riboflavin synthase complex"/>
    <property type="evidence" value="ECO:0007669"/>
    <property type="project" value="UniProtKB-UniRule"/>
</dbReference>
<keyword evidence="9" id="KW-1185">Reference proteome</keyword>
<comment type="similarity">
    <text evidence="2 7">Belongs to the DMRL synthase family.</text>
</comment>
<evidence type="ECO:0000256" key="7">
    <source>
        <dbReference type="RuleBase" id="RU003795"/>
    </source>
</evidence>
<name>A0ABD3HC53_9MARC</name>
<comment type="function">
    <text evidence="7">Catalyzes the formation of 6,7-dimethyl-8-ribityllumazine by condensation of 5-amino-6-(D-ribitylamino)uracil with 3,4-dihydroxy-2-butanone 4-phosphate. This is the penultimate step in the biosynthesis of riboflavin.</text>
</comment>
<proteinExistence type="inferred from homology"/>
<reference evidence="8 9" key="1">
    <citation type="submission" date="2024-09" db="EMBL/GenBank/DDBJ databases">
        <title>Chromosome-scale assembly of Riccia sorocarpa.</title>
        <authorList>
            <person name="Paukszto L."/>
        </authorList>
    </citation>
    <scope>NUCLEOTIDE SEQUENCE [LARGE SCALE GENOMIC DNA]</scope>
    <source>
        <strain evidence="8">LP-2024</strain>
        <tissue evidence="8">Aerial parts of the thallus</tissue>
    </source>
</reference>
<keyword evidence="4 7" id="KW-0808">Transferase</keyword>
<protein>
    <recommendedName>
        <fullName evidence="7">6,7-dimethyl-8-ribityllumazine synthase</fullName>
        <shortName evidence="7">DMRL synthase</shortName>
        <ecNumber evidence="7">2.5.1.78</ecNumber>
    </recommendedName>
</protein>
<evidence type="ECO:0000256" key="3">
    <source>
        <dbReference type="ARBA" id="ARBA00022619"/>
    </source>
</evidence>
<dbReference type="AlphaFoldDB" id="A0ABD3HC53"/>
<dbReference type="InterPro" id="IPR036467">
    <property type="entry name" value="LS/RS_sf"/>
</dbReference>
<dbReference type="PANTHER" id="PTHR21058">
    <property type="entry name" value="6,7-DIMETHYL-8-RIBITYLLUMAZINE SYNTHASE DMRL SYNTHASE LUMAZINE SYNTHASE"/>
    <property type="match status" value="1"/>
</dbReference>
<evidence type="ECO:0000256" key="1">
    <source>
        <dbReference type="ARBA" id="ARBA00004917"/>
    </source>
</evidence>
<comment type="catalytic activity">
    <reaction evidence="5 7">
        <text>(2S)-2-hydroxy-3-oxobutyl phosphate + 5-amino-6-(D-ribitylamino)uracil = 6,7-dimethyl-8-(1-D-ribityl)lumazine + phosphate + 2 H2O + H(+)</text>
        <dbReference type="Rhea" id="RHEA:26152"/>
        <dbReference type="ChEBI" id="CHEBI:15377"/>
        <dbReference type="ChEBI" id="CHEBI:15378"/>
        <dbReference type="ChEBI" id="CHEBI:15934"/>
        <dbReference type="ChEBI" id="CHEBI:43474"/>
        <dbReference type="ChEBI" id="CHEBI:58201"/>
        <dbReference type="ChEBI" id="CHEBI:58830"/>
        <dbReference type="EC" id="2.5.1.78"/>
    </reaction>
</comment>
<dbReference type="Gene3D" id="3.40.50.960">
    <property type="entry name" value="Lumazine/riboflavin synthase"/>
    <property type="match status" value="1"/>
</dbReference>
<dbReference type="EMBL" id="JBJQOH010000004">
    <property type="protein sequence ID" value="KAL3688032.1"/>
    <property type="molecule type" value="Genomic_DNA"/>
</dbReference>
<comment type="pathway">
    <text evidence="1 7">Cofactor biosynthesis; riboflavin biosynthesis; riboflavin from 2-hydroxy-3-oxobutyl phosphate and 5-amino-6-(D-ribitylamino)uracil: step 1/2.</text>
</comment>
<dbReference type="Proteomes" id="UP001633002">
    <property type="component" value="Unassembled WGS sequence"/>
</dbReference>
<dbReference type="GO" id="GO:0009231">
    <property type="term" value="P:riboflavin biosynthetic process"/>
    <property type="evidence" value="ECO:0007669"/>
    <property type="project" value="UniProtKB-KW"/>
</dbReference>
<dbReference type="GO" id="GO:0000906">
    <property type="term" value="F:6,7-dimethyl-8-ribityllumazine synthase activity"/>
    <property type="evidence" value="ECO:0007669"/>
    <property type="project" value="UniProtKB-EC"/>
</dbReference>
<evidence type="ECO:0000313" key="8">
    <source>
        <dbReference type="EMBL" id="KAL3688032.1"/>
    </source>
</evidence>
<dbReference type="NCBIfam" id="TIGR00114">
    <property type="entry name" value="lumazine-synth"/>
    <property type="match status" value="1"/>
</dbReference>
<evidence type="ECO:0000256" key="4">
    <source>
        <dbReference type="ARBA" id="ARBA00022679"/>
    </source>
</evidence>
<comment type="caution">
    <text evidence="8">The sequence shown here is derived from an EMBL/GenBank/DDBJ whole genome shotgun (WGS) entry which is preliminary data.</text>
</comment>
<accession>A0ABD3HC53</accession>
<dbReference type="HAMAP" id="MF_00178">
    <property type="entry name" value="Lumazine_synth"/>
    <property type="match status" value="1"/>
</dbReference>